<evidence type="ECO:0000256" key="13">
    <source>
        <dbReference type="ARBA" id="ARBA00022723"/>
    </source>
</evidence>
<comment type="cofactor">
    <cofactor evidence="1">
        <name>a metal cation</name>
        <dbReference type="ChEBI" id="CHEBI:25213"/>
    </cofactor>
</comment>
<dbReference type="NCBIfam" id="TIGR00657">
    <property type="entry name" value="asp_kinases"/>
    <property type="match status" value="1"/>
</dbReference>
<dbReference type="Gene3D" id="3.30.360.10">
    <property type="entry name" value="Dihydrodipicolinate Reductase, domain 2"/>
    <property type="match status" value="1"/>
</dbReference>
<dbReference type="RefSeq" id="WP_014856195.1">
    <property type="nucleotide sequence ID" value="NC_018178.1"/>
</dbReference>
<keyword evidence="13" id="KW-0479">Metal-binding</keyword>
<protein>
    <submittedName>
        <fullName evidence="27">Bifunctional aspartokinase I/homoserine dehydrogenase I</fullName>
    </submittedName>
</protein>
<keyword evidence="28" id="KW-1185">Reference proteome</keyword>
<dbReference type="GO" id="GO:0004072">
    <property type="term" value="F:aspartate kinase activity"/>
    <property type="evidence" value="ECO:0007669"/>
    <property type="project" value="UniProtKB-EC"/>
</dbReference>
<evidence type="ECO:0000256" key="12">
    <source>
        <dbReference type="ARBA" id="ARBA00022697"/>
    </source>
</evidence>
<comment type="pathway">
    <text evidence="5">Amino-acid biosynthesis; L-methionine biosynthesis via de novo pathway; L-homoserine from L-aspartate: step 3/3.</text>
</comment>
<dbReference type="SUPFAM" id="SSF55021">
    <property type="entry name" value="ACT-like"/>
    <property type="match status" value="2"/>
</dbReference>
<dbReference type="Pfam" id="PF00696">
    <property type="entry name" value="AA_kinase"/>
    <property type="match status" value="1"/>
</dbReference>
<keyword evidence="15 27" id="KW-0418">Kinase</keyword>
<dbReference type="GO" id="GO:0009088">
    <property type="term" value="P:threonine biosynthetic process"/>
    <property type="evidence" value="ECO:0007669"/>
    <property type="project" value="UniProtKB-UniPathway"/>
</dbReference>
<dbReference type="EMBL" id="CP003557">
    <property type="protein sequence ID" value="AFN74761.1"/>
    <property type="molecule type" value="Genomic_DNA"/>
</dbReference>
<dbReference type="GO" id="GO:0046872">
    <property type="term" value="F:metal ion binding"/>
    <property type="evidence" value="ECO:0007669"/>
    <property type="project" value="UniProtKB-KW"/>
</dbReference>
<dbReference type="Gene3D" id="3.30.2130.10">
    <property type="entry name" value="VC0802-like"/>
    <property type="match status" value="1"/>
</dbReference>
<dbReference type="InterPro" id="IPR049638">
    <property type="entry name" value="AK-HD"/>
</dbReference>
<evidence type="ECO:0000256" key="10">
    <source>
        <dbReference type="ARBA" id="ARBA00022605"/>
    </source>
</evidence>
<dbReference type="STRING" id="1191523.MROS_1524"/>
<feature type="domain" description="ACT" evidence="26">
    <location>
        <begin position="319"/>
        <end position="394"/>
    </location>
</feature>
<evidence type="ECO:0000256" key="14">
    <source>
        <dbReference type="ARBA" id="ARBA00022741"/>
    </source>
</evidence>
<keyword evidence="21" id="KW-0486">Methionine biosynthesis</keyword>
<comment type="pathway">
    <text evidence="3">Amino-acid biosynthesis; L-methionine biosynthesis via de novo pathway; L-homoserine from L-aspartate: step 1/3.</text>
</comment>
<evidence type="ECO:0000256" key="4">
    <source>
        <dbReference type="ARBA" id="ARBA00005056"/>
    </source>
</evidence>
<dbReference type="GO" id="GO:0005524">
    <property type="term" value="F:ATP binding"/>
    <property type="evidence" value="ECO:0007669"/>
    <property type="project" value="UniProtKB-KW"/>
</dbReference>
<dbReference type="InterPro" id="IPR001342">
    <property type="entry name" value="HDH_cat"/>
</dbReference>
<dbReference type="Pfam" id="PF22468">
    <property type="entry name" value="ACT_9"/>
    <property type="match status" value="2"/>
</dbReference>
<dbReference type="InterPro" id="IPR001341">
    <property type="entry name" value="Asp_kinase"/>
</dbReference>
<evidence type="ECO:0000256" key="21">
    <source>
        <dbReference type="ARBA" id="ARBA00023167"/>
    </source>
</evidence>
<comment type="catalytic activity">
    <reaction evidence="24">
        <text>L-aspartate + ATP = 4-phospho-L-aspartate + ADP</text>
        <dbReference type="Rhea" id="RHEA:23776"/>
        <dbReference type="ChEBI" id="CHEBI:29991"/>
        <dbReference type="ChEBI" id="CHEBI:30616"/>
        <dbReference type="ChEBI" id="CHEBI:57535"/>
        <dbReference type="ChEBI" id="CHEBI:456216"/>
        <dbReference type="EC" id="2.7.2.4"/>
    </reaction>
    <physiologicalReaction direction="left-to-right" evidence="24">
        <dbReference type="Rhea" id="RHEA:23777"/>
    </physiologicalReaction>
</comment>
<comment type="similarity">
    <text evidence="8">In the N-terminal section; belongs to the aspartokinase family.</text>
</comment>
<dbReference type="InterPro" id="IPR054352">
    <property type="entry name" value="ACT_Aspartokinase"/>
</dbReference>
<dbReference type="InterPro" id="IPR011147">
    <property type="entry name" value="Bifunc_Aspkin/hSer_DH"/>
</dbReference>
<dbReference type="InterPro" id="IPR018042">
    <property type="entry name" value="Aspartate_kinase_CS"/>
</dbReference>
<dbReference type="PATRIC" id="fig|1191523.3.peg.1616"/>
<dbReference type="eggNOG" id="COG0527">
    <property type="taxonomic scope" value="Bacteria"/>
</dbReference>
<evidence type="ECO:0000256" key="19">
    <source>
        <dbReference type="ARBA" id="ARBA00023027"/>
    </source>
</evidence>
<comment type="pathway">
    <text evidence="6">Amino-acid biosynthesis; L-threonine biosynthesis; L-threonine from L-aspartate: step 1/5.</text>
</comment>
<accession>I7A4C4</accession>
<evidence type="ECO:0000313" key="27">
    <source>
        <dbReference type="EMBL" id="AFN74761.1"/>
    </source>
</evidence>
<evidence type="ECO:0000256" key="7">
    <source>
        <dbReference type="ARBA" id="ARBA00007952"/>
    </source>
</evidence>
<dbReference type="SUPFAM" id="SSF53633">
    <property type="entry name" value="Carbamate kinase-like"/>
    <property type="match status" value="1"/>
</dbReference>
<dbReference type="GO" id="GO:0009086">
    <property type="term" value="P:methionine biosynthetic process"/>
    <property type="evidence" value="ECO:0007669"/>
    <property type="project" value="UniProtKB-KW"/>
</dbReference>
<dbReference type="InterPro" id="IPR045865">
    <property type="entry name" value="ACT-like_dom_sf"/>
</dbReference>
<evidence type="ECO:0000256" key="17">
    <source>
        <dbReference type="ARBA" id="ARBA00022857"/>
    </source>
</evidence>
<keyword evidence="11" id="KW-0808">Transferase</keyword>
<dbReference type="PANTHER" id="PTHR43070:SF5">
    <property type="entry name" value="HOMOSERINE DEHYDROGENASE"/>
    <property type="match status" value="1"/>
</dbReference>
<keyword evidence="18" id="KW-0560">Oxidoreductase</keyword>
<evidence type="ECO:0000256" key="5">
    <source>
        <dbReference type="ARBA" id="ARBA00005062"/>
    </source>
</evidence>
<dbReference type="HOGENOM" id="CLU_009116_7_1_10"/>
<keyword evidence="14" id="KW-0547">Nucleotide-binding</keyword>
<keyword evidence="12" id="KW-0791">Threonine biosynthesis</keyword>
<evidence type="ECO:0000256" key="8">
    <source>
        <dbReference type="ARBA" id="ARBA00010046"/>
    </source>
</evidence>
<dbReference type="Pfam" id="PF03447">
    <property type="entry name" value="NAD_binding_3"/>
    <property type="match status" value="1"/>
</dbReference>
<comment type="similarity">
    <text evidence="7">In the C-terminal section; belongs to the homoserine dehydrogenase family.</text>
</comment>
<evidence type="ECO:0000259" key="26">
    <source>
        <dbReference type="PROSITE" id="PS51671"/>
    </source>
</evidence>
<dbReference type="GO" id="GO:0009089">
    <property type="term" value="P:lysine biosynthetic process via diaminopimelate"/>
    <property type="evidence" value="ECO:0007669"/>
    <property type="project" value="UniProtKB-UniPathway"/>
</dbReference>
<dbReference type="PROSITE" id="PS00324">
    <property type="entry name" value="ASPARTOKINASE"/>
    <property type="match status" value="1"/>
</dbReference>
<evidence type="ECO:0000256" key="18">
    <source>
        <dbReference type="ARBA" id="ARBA00023002"/>
    </source>
</evidence>
<dbReference type="OrthoDB" id="9799110at2"/>
<dbReference type="Gene3D" id="3.40.50.720">
    <property type="entry name" value="NAD(P)-binding Rossmann-like Domain"/>
    <property type="match status" value="1"/>
</dbReference>
<evidence type="ECO:0000256" key="3">
    <source>
        <dbReference type="ARBA" id="ARBA00004986"/>
    </source>
</evidence>
<dbReference type="Gene3D" id="3.40.1160.10">
    <property type="entry name" value="Acetylglutamate kinase-like"/>
    <property type="match status" value="1"/>
</dbReference>
<name>I7A4C4_MELRP</name>
<dbReference type="CDD" id="cd04243">
    <property type="entry name" value="AAK_AK-HSDH-like"/>
    <property type="match status" value="1"/>
</dbReference>
<dbReference type="InterPro" id="IPR036291">
    <property type="entry name" value="NAD(P)-bd_dom_sf"/>
</dbReference>
<evidence type="ECO:0000256" key="9">
    <source>
        <dbReference type="ARBA" id="ARBA00011881"/>
    </source>
</evidence>
<sequence length="818" mass="90842">MKVLKFGGTSVGDYKNIKSVTDIIESYIKRKEKIIVVCSAMSGVTDALIETAMKASGKDEGYRESFVKIKGKHLTTASRLIPADKRTKTNDYLKQRFAELYEIFKSLYTIGELTPKTLDEIMSYGERLSCFIIAETLKSRKIEASFVDARELIKTDEQFGNAKVNFETTNSLIKERFKKSKEVPIVTGFIASTVEGITTTLGRGGSDYTASIIGAALDADEIEIWTDVNGIMTADPRKVRNAFPLRAVTYEEAMEMSHFGAKVIYSPTMLPALQKQIKIRIKNTFNPSFRGTLILPREPQIQFNMKGISSIDDIHLLQVEGSGLIGIEGISSRIFGALASAKINVLMITQGSSGHTICIAVMPSVSKLAKKAIENELKLEIYEKQLKKVEVIENLSMIAVVGEDLLNTPGVSGKVLFALGKNGINTIAIAQGSSQLNLTMVIRKEQLKKALNVLHESLFISEQKNINVFLAGPGNVGSKFIDLIVKQHENIINNMSINLRFVGLADSKKMLFDEEGIDLSNWKELLKKSGQKSNVRKFIERMKELNLSNSIFIDATSGDLFVPYYNEVLSSAISIVTPNKTANSAPYKEYKNLIETAHKYNSEFRYSTTVGVGLPTIDVIRNLIESGDEIIAIEGMFSSTMNFILKEFMNAGMKMSEIILNAIKSGFTEPNPRVDFSGEDVAKKLLILIRETGKEYELNDIDIKPLLKLPPKGAHSFIAEHIKKYDSHFDKLRDRAIKAGKELIYMARYDRGKSAVGLELIDKTHPFYGLSSKEKIVAFRTRFHYEHPLIIKGHGGGPAAAAAGILSDVLKISKYTIK</sequence>
<evidence type="ECO:0000256" key="23">
    <source>
        <dbReference type="ARBA" id="ARBA00044938"/>
    </source>
</evidence>
<evidence type="ECO:0000256" key="22">
    <source>
        <dbReference type="ARBA" id="ARBA00023268"/>
    </source>
</evidence>
<evidence type="ECO:0000256" key="20">
    <source>
        <dbReference type="ARBA" id="ARBA00023053"/>
    </source>
</evidence>
<evidence type="ECO:0000256" key="24">
    <source>
        <dbReference type="ARBA" id="ARBA00048561"/>
    </source>
</evidence>
<keyword evidence="19" id="KW-0520">NAD</keyword>
<comment type="pathway">
    <text evidence="2">Amino-acid biosynthesis; L-lysine biosynthesis via DAP pathway; (S)-tetrahydrodipicolinate from L-aspartate: step 1/4.</text>
</comment>
<keyword evidence="16" id="KW-0067">ATP-binding</keyword>
<comment type="function">
    <text evidence="23">Bifunctional aspartate kinase and homoserine dehydrogenase that catalyzes the first and the third steps toward the synthesis of lysine, methionine and threonine from aspartate.</text>
</comment>
<dbReference type="PIRSF" id="PIRSF000727">
    <property type="entry name" value="ThrA"/>
    <property type="match status" value="1"/>
</dbReference>
<dbReference type="PANTHER" id="PTHR43070">
    <property type="match status" value="1"/>
</dbReference>
<dbReference type="eggNOG" id="COG0460">
    <property type="taxonomic scope" value="Bacteria"/>
</dbReference>
<dbReference type="KEGG" id="mro:MROS_1524"/>
<dbReference type="Proteomes" id="UP000009011">
    <property type="component" value="Chromosome"/>
</dbReference>
<evidence type="ECO:0000256" key="11">
    <source>
        <dbReference type="ARBA" id="ARBA00022679"/>
    </source>
</evidence>
<evidence type="ECO:0000256" key="25">
    <source>
        <dbReference type="ARBA" id="ARBA00048841"/>
    </source>
</evidence>
<evidence type="ECO:0000256" key="15">
    <source>
        <dbReference type="ARBA" id="ARBA00022777"/>
    </source>
</evidence>
<keyword evidence="20" id="KW-0915">Sodium</keyword>
<reference evidence="27 28" key="1">
    <citation type="journal article" date="2013" name="PLoS ONE">
        <title>Genomic analysis of Melioribacter roseus, facultatively anaerobic organotrophic bacterium representing a novel deep lineage within Bacteriodetes/Chlorobi group.</title>
        <authorList>
            <person name="Kadnikov V.V."/>
            <person name="Mardanov A.V."/>
            <person name="Podosokorskaya O.A."/>
            <person name="Gavrilov S.N."/>
            <person name="Kublanov I.V."/>
            <person name="Beletsky A.V."/>
            <person name="Bonch-Osmolovskaya E.A."/>
            <person name="Ravin N.V."/>
        </authorList>
    </citation>
    <scope>NUCLEOTIDE SEQUENCE [LARGE SCALE GENOMIC DNA]</scope>
    <source>
        <strain evidence="28">JCM 17771 / P3M-2</strain>
    </source>
</reference>
<dbReference type="UniPathway" id="UPA00051">
    <property type="reaction ID" value="UER00462"/>
</dbReference>
<dbReference type="PROSITE" id="PS51671">
    <property type="entry name" value="ACT"/>
    <property type="match status" value="1"/>
</dbReference>
<dbReference type="UniPathway" id="UPA00034">
    <property type="reaction ID" value="UER00015"/>
</dbReference>
<dbReference type="FunFam" id="3.30.2130.10:FF:000001">
    <property type="entry name" value="Bifunctional aspartokinase/homoserine dehydrogenase"/>
    <property type="match status" value="1"/>
</dbReference>
<dbReference type="NCBIfam" id="NF006959">
    <property type="entry name" value="PRK09436.1"/>
    <property type="match status" value="1"/>
</dbReference>
<comment type="catalytic activity">
    <reaction evidence="25">
        <text>L-homoserine + NADP(+) = L-aspartate 4-semialdehyde + NADPH + H(+)</text>
        <dbReference type="Rhea" id="RHEA:15761"/>
        <dbReference type="ChEBI" id="CHEBI:15378"/>
        <dbReference type="ChEBI" id="CHEBI:57476"/>
        <dbReference type="ChEBI" id="CHEBI:57783"/>
        <dbReference type="ChEBI" id="CHEBI:58349"/>
        <dbReference type="ChEBI" id="CHEBI:537519"/>
        <dbReference type="EC" id="1.1.1.3"/>
    </reaction>
    <physiologicalReaction direction="right-to-left" evidence="25">
        <dbReference type="Rhea" id="RHEA:15763"/>
    </physiologicalReaction>
</comment>
<comment type="pathway">
    <text evidence="4">Amino-acid biosynthesis; L-threonine biosynthesis; L-threonine from L-aspartate: step 3/5.</text>
</comment>
<dbReference type="CDD" id="cd04921">
    <property type="entry name" value="ACT_AKi-HSDH-ThrA-like_1"/>
    <property type="match status" value="1"/>
</dbReference>
<proteinExistence type="inferred from homology"/>
<evidence type="ECO:0000256" key="16">
    <source>
        <dbReference type="ARBA" id="ARBA00022840"/>
    </source>
</evidence>
<dbReference type="Pfam" id="PF00742">
    <property type="entry name" value="Homoserine_dh"/>
    <property type="match status" value="1"/>
</dbReference>
<dbReference type="GO" id="GO:0050661">
    <property type="term" value="F:NADP binding"/>
    <property type="evidence" value="ECO:0007669"/>
    <property type="project" value="InterPro"/>
</dbReference>
<comment type="subunit">
    <text evidence="9">Homotetramer.</text>
</comment>
<evidence type="ECO:0000256" key="1">
    <source>
        <dbReference type="ARBA" id="ARBA00001920"/>
    </source>
</evidence>
<evidence type="ECO:0000256" key="2">
    <source>
        <dbReference type="ARBA" id="ARBA00004766"/>
    </source>
</evidence>
<dbReference type="InterPro" id="IPR002912">
    <property type="entry name" value="ACT_dom"/>
</dbReference>
<dbReference type="SUPFAM" id="SSF55347">
    <property type="entry name" value="Glyceraldehyde-3-phosphate dehydrogenase-like, C-terminal domain"/>
    <property type="match status" value="1"/>
</dbReference>
<gene>
    <name evidence="27" type="ordered locus">MROS_1524</name>
</gene>
<dbReference type="InterPro" id="IPR001048">
    <property type="entry name" value="Asp/Glu/Uridylate_kinase"/>
</dbReference>
<keyword evidence="10" id="KW-0028">Amino-acid biosynthesis</keyword>
<dbReference type="InterPro" id="IPR005106">
    <property type="entry name" value="Asp/hSer_DH_NAD-bd"/>
</dbReference>
<dbReference type="GO" id="GO:0004412">
    <property type="term" value="F:homoserine dehydrogenase activity"/>
    <property type="evidence" value="ECO:0007669"/>
    <property type="project" value="UniProtKB-EC"/>
</dbReference>
<keyword evidence="17" id="KW-0521">NADP</keyword>
<dbReference type="InterPro" id="IPR036393">
    <property type="entry name" value="AceGlu_kinase-like_sf"/>
</dbReference>
<keyword evidence="22" id="KW-0511">Multifunctional enzyme</keyword>
<dbReference type="SUPFAM" id="SSF51735">
    <property type="entry name" value="NAD(P)-binding Rossmann-fold domains"/>
    <property type="match status" value="1"/>
</dbReference>
<evidence type="ECO:0000313" key="28">
    <source>
        <dbReference type="Proteomes" id="UP000009011"/>
    </source>
</evidence>
<organism evidence="27 28">
    <name type="scientific">Melioribacter roseus (strain DSM 23840 / JCM 17771 / VKM B-2668 / P3M-2)</name>
    <dbReference type="NCBI Taxonomy" id="1191523"/>
    <lineage>
        <taxon>Bacteria</taxon>
        <taxon>Pseudomonadati</taxon>
        <taxon>Ignavibacteriota</taxon>
        <taxon>Ignavibacteria</taxon>
        <taxon>Ignavibacteriales</taxon>
        <taxon>Melioribacteraceae</taxon>
        <taxon>Melioribacter</taxon>
    </lineage>
</organism>
<evidence type="ECO:0000256" key="6">
    <source>
        <dbReference type="ARBA" id="ARBA00005139"/>
    </source>
</evidence>
<dbReference type="GO" id="GO:0009090">
    <property type="term" value="P:homoserine biosynthetic process"/>
    <property type="evidence" value="ECO:0007669"/>
    <property type="project" value="TreeGrafter"/>
</dbReference>
<dbReference type="UniPathway" id="UPA00050">
    <property type="reaction ID" value="UER00063"/>
</dbReference>
<dbReference type="AlphaFoldDB" id="I7A4C4"/>